<gene>
    <name evidence="4" type="ORF">NEOLEDRAFT_1142097</name>
</gene>
<dbReference type="EMBL" id="KV425641">
    <property type="protein sequence ID" value="KZT19420.1"/>
    <property type="molecule type" value="Genomic_DNA"/>
</dbReference>
<feature type="compositionally biased region" description="Low complexity" evidence="2">
    <location>
        <begin position="677"/>
        <end position="694"/>
    </location>
</feature>
<dbReference type="Proteomes" id="UP000076761">
    <property type="component" value="Unassembled WGS sequence"/>
</dbReference>
<dbReference type="GO" id="GO:0008289">
    <property type="term" value="F:lipid binding"/>
    <property type="evidence" value="ECO:0007669"/>
    <property type="project" value="TreeGrafter"/>
</dbReference>
<evidence type="ECO:0000313" key="4">
    <source>
        <dbReference type="EMBL" id="KZT19420.1"/>
    </source>
</evidence>
<dbReference type="GO" id="GO:0036286">
    <property type="term" value="C:eisosome filament"/>
    <property type="evidence" value="ECO:0007669"/>
    <property type="project" value="TreeGrafter"/>
</dbReference>
<dbReference type="Gene3D" id="1.20.1270.60">
    <property type="entry name" value="Arfaptin homology (AH) domain/BAR domain"/>
    <property type="match status" value="1"/>
</dbReference>
<feature type="compositionally biased region" description="Acidic residues" evidence="2">
    <location>
        <begin position="820"/>
        <end position="831"/>
    </location>
</feature>
<feature type="compositionally biased region" description="Gly residues" evidence="2">
    <location>
        <begin position="441"/>
        <end position="452"/>
    </location>
</feature>
<evidence type="ECO:0000313" key="5">
    <source>
        <dbReference type="Proteomes" id="UP000076761"/>
    </source>
</evidence>
<dbReference type="InParanoid" id="A0A165NBG0"/>
<dbReference type="InterPro" id="IPR028245">
    <property type="entry name" value="PIL1/LSP1"/>
</dbReference>
<feature type="region of interest" description="Disordered" evidence="2">
    <location>
        <begin position="184"/>
        <end position="288"/>
    </location>
</feature>
<organism evidence="4 5">
    <name type="scientific">Neolentinus lepideus HHB14362 ss-1</name>
    <dbReference type="NCBI Taxonomy" id="1314782"/>
    <lineage>
        <taxon>Eukaryota</taxon>
        <taxon>Fungi</taxon>
        <taxon>Dikarya</taxon>
        <taxon>Basidiomycota</taxon>
        <taxon>Agaricomycotina</taxon>
        <taxon>Agaricomycetes</taxon>
        <taxon>Gloeophyllales</taxon>
        <taxon>Gloeophyllaceae</taxon>
        <taxon>Neolentinus</taxon>
    </lineage>
</organism>
<feature type="compositionally biased region" description="Polar residues" evidence="2">
    <location>
        <begin position="255"/>
        <end position="288"/>
    </location>
</feature>
<name>A0A165NBG0_9AGAM</name>
<evidence type="ECO:0000256" key="1">
    <source>
        <dbReference type="SAM" id="Coils"/>
    </source>
</evidence>
<feature type="compositionally biased region" description="Pro residues" evidence="2">
    <location>
        <begin position="511"/>
        <end position="525"/>
    </location>
</feature>
<feature type="chain" id="PRO_5007862984" evidence="3">
    <location>
        <begin position="19"/>
        <end position="864"/>
    </location>
</feature>
<dbReference type="GO" id="GO:0005886">
    <property type="term" value="C:plasma membrane"/>
    <property type="evidence" value="ECO:0007669"/>
    <property type="project" value="TreeGrafter"/>
</dbReference>
<feature type="region of interest" description="Disordered" evidence="2">
    <location>
        <begin position="420"/>
        <end position="864"/>
    </location>
</feature>
<dbReference type="GO" id="GO:0070941">
    <property type="term" value="P:eisosome assembly"/>
    <property type="evidence" value="ECO:0007669"/>
    <property type="project" value="TreeGrafter"/>
</dbReference>
<feature type="region of interest" description="Disordered" evidence="2">
    <location>
        <begin position="309"/>
        <end position="380"/>
    </location>
</feature>
<keyword evidence="5" id="KW-1185">Reference proteome</keyword>
<dbReference type="PANTHER" id="PTHR31962:SF6">
    <property type="entry name" value="EISOSOME COMPONENT PIL1-DOMAIN-CONTAINING PROTEIN"/>
    <property type="match status" value="1"/>
</dbReference>
<feature type="coiled-coil region" evidence="1">
    <location>
        <begin position="43"/>
        <end position="101"/>
    </location>
</feature>
<feature type="compositionally biased region" description="Polar residues" evidence="2">
    <location>
        <begin position="312"/>
        <end position="324"/>
    </location>
</feature>
<keyword evidence="3" id="KW-0732">Signal</keyword>
<feature type="compositionally biased region" description="Basic and acidic residues" evidence="2">
    <location>
        <begin position="481"/>
        <end position="492"/>
    </location>
</feature>
<evidence type="ECO:0000256" key="3">
    <source>
        <dbReference type="SAM" id="SignalP"/>
    </source>
</evidence>
<feature type="compositionally biased region" description="Low complexity" evidence="2">
    <location>
        <begin position="224"/>
        <end position="245"/>
    </location>
</feature>
<feature type="compositionally biased region" description="Low complexity" evidence="2">
    <location>
        <begin position="702"/>
        <end position="725"/>
    </location>
</feature>
<reference evidence="4 5" key="1">
    <citation type="journal article" date="2016" name="Mol. Biol. Evol.">
        <title>Comparative Genomics of Early-Diverging Mushroom-Forming Fungi Provides Insights into the Origins of Lignocellulose Decay Capabilities.</title>
        <authorList>
            <person name="Nagy L.G."/>
            <person name="Riley R."/>
            <person name="Tritt A."/>
            <person name="Adam C."/>
            <person name="Daum C."/>
            <person name="Floudas D."/>
            <person name="Sun H."/>
            <person name="Yadav J.S."/>
            <person name="Pangilinan J."/>
            <person name="Larsson K.H."/>
            <person name="Matsuura K."/>
            <person name="Barry K."/>
            <person name="Labutti K."/>
            <person name="Kuo R."/>
            <person name="Ohm R.A."/>
            <person name="Bhattacharya S.S."/>
            <person name="Shirouzu T."/>
            <person name="Yoshinaga Y."/>
            <person name="Martin F.M."/>
            <person name="Grigoriev I.V."/>
            <person name="Hibbett D.S."/>
        </authorList>
    </citation>
    <scope>NUCLEOTIDE SEQUENCE [LARGE SCALE GENOMIC DNA]</scope>
    <source>
        <strain evidence="4 5">HHB14362 ss-1</strain>
    </source>
</reference>
<feature type="signal peptide" evidence="3">
    <location>
        <begin position="1"/>
        <end position="18"/>
    </location>
</feature>
<sequence>MGDILSASASLLLHLCTTFTHLSSHTQTIRTNMKSIRTREESLLALNRRHKSLQSKCESADKKLSKMNPENKNVQAQMDLINKLREEIKDVEGEILAEEAALGDYKRVEVKEWMGIQFGGIGECGEVAVLIAHYGKLLIEAIPLGRTEPGLARTMYTGQDQTRSLTQQADDAIRRVEFSTFPLSSLPSFPSSGGGMNAPTDRYQSPDRRQSIYAPSPLPPPTHPSMLSSSSPASSMPEPYSTTSSFPPPPAHPQLVSTNSTRSRPSSGLNWNIPGLSSDSRNDNYSLDPIQTGNGLGLGEFIDAPADEFGVSNPSSARSTSRTVSIASGPSSSSGARQGGRFATFPVKRRGTVENAKEAEARESRRSEESQSAEGLPAYTPLDLNLGGGLQVELLNLNGNGVNQRREEDEDNVELAYMSPTAESPMSSPMHSRFGAVSEGSGAGAAGAGAGASAGRDDGLSVGRADRRLRFKSGATDIEEAMEKRAEAEREPQPSPNEDAANDRASTTSQPPEPQQPPERIPTPPSATETDEHSLNAAAAREISRELDALLFSPPAPAPSASRPTGPTSPTVGKVSTPENDVISPRLGVSQDQEQPARTPSPLAPPAPPFASNSPGVGQTNYAQANARRASMASSEKERGESPPLSPRAGQPLPSIPPVGQTQTSGSQPLPPPPTINLPNRSTTPISTATSTPYRTPPEYPRPSYSSLPRPNLASQSSSNLSSGGATSGPNSPLLPPAPGTKTISASAFRRQMRSPSASSVGSGGVPGVADTSPLSFVKRTLPTSPYPAGGGLRGRTGSASSGVDRSLPQLPPATKAEGEGEGGDDPDDQFDYISAYVNDSPEEPKRDGYGQGRFATNLDEGRT</sequence>
<feature type="compositionally biased region" description="Basic and acidic residues" evidence="2">
    <location>
        <begin position="351"/>
        <end position="369"/>
    </location>
</feature>
<feature type="compositionally biased region" description="Low complexity" evidence="2">
    <location>
        <begin position="325"/>
        <end position="341"/>
    </location>
</feature>
<dbReference type="Pfam" id="PF13805">
    <property type="entry name" value="Pil1"/>
    <property type="match status" value="1"/>
</dbReference>
<dbReference type="OrthoDB" id="5599269at2759"/>
<protein>
    <submittedName>
        <fullName evidence="4">Uncharacterized protein</fullName>
    </submittedName>
</protein>
<dbReference type="GO" id="GO:0006897">
    <property type="term" value="P:endocytosis"/>
    <property type="evidence" value="ECO:0007669"/>
    <property type="project" value="TreeGrafter"/>
</dbReference>
<feature type="compositionally biased region" description="Polar residues" evidence="2">
    <location>
        <begin position="421"/>
        <end position="430"/>
    </location>
</feature>
<dbReference type="InterPro" id="IPR027267">
    <property type="entry name" value="AH/BAR_dom_sf"/>
</dbReference>
<dbReference type="STRING" id="1314782.A0A165NBG0"/>
<evidence type="ECO:0000256" key="2">
    <source>
        <dbReference type="SAM" id="MobiDB-lite"/>
    </source>
</evidence>
<proteinExistence type="predicted"/>
<keyword evidence="1" id="KW-0175">Coiled coil</keyword>
<dbReference type="PANTHER" id="PTHR31962">
    <property type="entry name" value="SPHINGOLIPID LONG CHAIN BASE-RESPONSIVE PROTEIN PIL1"/>
    <property type="match status" value="1"/>
</dbReference>
<feature type="compositionally biased region" description="Basic and acidic residues" evidence="2">
    <location>
        <begin position="455"/>
        <end position="468"/>
    </location>
</feature>
<feature type="compositionally biased region" description="Low complexity" evidence="2">
    <location>
        <begin position="559"/>
        <end position="571"/>
    </location>
</feature>
<dbReference type="AlphaFoldDB" id="A0A165NBG0"/>
<accession>A0A165NBG0</accession>